<reference evidence="1" key="1">
    <citation type="submission" date="2009-10" db="EMBL/GenBank/DDBJ databases">
        <title>The genome sequence of Streptomyces sviceus strain ATCC 29083.</title>
        <authorList>
            <consortium name="The Broad Institute Genome Sequencing Platform"/>
            <consortium name="Broad Institute Microbial Sequencing Center"/>
            <person name="Fischbach M."/>
            <person name="Godfrey P."/>
            <person name="Ward D."/>
            <person name="Young S."/>
            <person name="Zeng Q."/>
            <person name="Koehrsen M."/>
            <person name="Alvarado L."/>
            <person name="Berlin A.M."/>
            <person name="Bochicchio J."/>
            <person name="Borenstein D."/>
            <person name="Chapman S.B."/>
            <person name="Chen Z."/>
            <person name="Engels R."/>
            <person name="Freedman E."/>
            <person name="Gellesch M."/>
            <person name="Goldberg J."/>
            <person name="Griggs A."/>
            <person name="Gujja S."/>
            <person name="Heilman E.R."/>
            <person name="Heiman D.I."/>
            <person name="Hepburn T.A."/>
            <person name="Howarth C."/>
            <person name="Jen D."/>
            <person name="Larson L."/>
            <person name="Lewis B."/>
            <person name="Mehta T."/>
            <person name="Park D."/>
            <person name="Pearson M."/>
            <person name="Richards J."/>
            <person name="Roberts A."/>
            <person name="Saif S."/>
            <person name="Shea T.D."/>
            <person name="Shenoy N."/>
            <person name="Sisk P."/>
            <person name="Stolte C."/>
            <person name="Sykes S.N."/>
            <person name="Thomson T."/>
            <person name="Walk T."/>
            <person name="White J."/>
            <person name="Yandava C."/>
            <person name="Straight P."/>
            <person name="Clardy J."/>
            <person name="Hung D."/>
            <person name="Kolter R."/>
            <person name="Mekalanos J."/>
            <person name="Walker S."/>
            <person name="Walsh C.T."/>
            <person name="Wieland-Brown L.C."/>
            <person name="Haas B."/>
            <person name="Nusbaum C."/>
            <person name="Birren B."/>
        </authorList>
    </citation>
    <scope>NUCLEOTIDE SEQUENCE [LARGE SCALE GENOMIC DNA]</scope>
    <source>
        <strain evidence="1">ATCC 29083</strain>
    </source>
</reference>
<proteinExistence type="predicted"/>
<protein>
    <submittedName>
        <fullName evidence="1">Uncharacterized protein</fullName>
    </submittedName>
</protein>
<keyword evidence="2" id="KW-1185">Reference proteome</keyword>
<dbReference type="Proteomes" id="UP000002785">
    <property type="component" value="Chromosome"/>
</dbReference>
<dbReference type="EMBL" id="CM000951">
    <property type="protein sequence ID" value="EDY55678.1"/>
    <property type="molecule type" value="Genomic_DNA"/>
</dbReference>
<organism evidence="1 2">
    <name type="scientific">Streptomyces sviceus (strain ATCC 29083 / DSM 924 / JCM 4929 / NBRC 13980 / NCIMB 11184 / NRRL 5439 / UC 5370)</name>
    <dbReference type="NCBI Taxonomy" id="463191"/>
    <lineage>
        <taxon>Bacteria</taxon>
        <taxon>Bacillati</taxon>
        <taxon>Actinomycetota</taxon>
        <taxon>Actinomycetes</taxon>
        <taxon>Kitasatosporales</taxon>
        <taxon>Streptomycetaceae</taxon>
        <taxon>Streptomyces</taxon>
    </lineage>
</organism>
<evidence type="ECO:0000313" key="2">
    <source>
        <dbReference type="Proteomes" id="UP000002785"/>
    </source>
</evidence>
<dbReference type="HOGENOM" id="CLU_1174892_0_0_11"/>
<sequence length="256" mass="27961">MENRIVSAVVLGTGHGPGMPEQTVEGSVETEQRVVNRSWLFSRLLWVLTAVAVVLLVFCLIKENLPGHVARSWPWRLRLLDTGSALTAVLGTGGAALARAQYAQTVRPSLSSVGGVYDHAPAGGLVWAFQLVNGSQDVAVIKNVAYWIVFSPVAIAAGSANPGRWLSQEETVAAIETRQLAKGEHFDFRHLGRGAFISADRLTGIGWLSERAMQEVQDLFVEVRVLDRAGDTHERVMPLMKNVDRPLRHPSPPFLI</sequence>
<accession>B5HS73</accession>
<dbReference type="RefSeq" id="WP_007379138.1">
    <property type="nucleotide sequence ID" value="NZ_CM000951.1"/>
</dbReference>
<gene>
    <name evidence="1" type="ORF">SSEG_02258</name>
</gene>
<name>B5HS73_STRX2</name>
<evidence type="ECO:0000313" key="1">
    <source>
        <dbReference type="EMBL" id="EDY55678.1"/>
    </source>
</evidence>
<dbReference type="eggNOG" id="ENOG5033NQM">
    <property type="taxonomic scope" value="Bacteria"/>
</dbReference>
<dbReference type="AlphaFoldDB" id="B5HS73"/>